<comment type="caution">
    <text evidence="2">The sequence shown here is derived from an EMBL/GenBank/DDBJ whole genome shotgun (WGS) entry which is preliminary data.</text>
</comment>
<feature type="region of interest" description="Disordered" evidence="1">
    <location>
        <begin position="62"/>
        <end position="82"/>
    </location>
</feature>
<accession>X0VC25</accession>
<proteinExistence type="predicted"/>
<protein>
    <submittedName>
        <fullName evidence="2">Uncharacterized protein</fullName>
    </submittedName>
</protein>
<gene>
    <name evidence="2" type="ORF">S01H1_33299</name>
</gene>
<feature type="compositionally biased region" description="Basic and acidic residues" evidence="1">
    <location>
        <begin position="73"/>
        <end position="82"/>
    </location>
</feature>
<dbReference type="AlphaFoldDB" id="X0VC25"/>
<name>X0VC25_9ZZZZ</name>
<evidence type="ECO:0000256" key="1">
    <source>
        <dbReference type="SAM" id="MobiDB-lite"/>
    </source>
</evidence>
<reference evidence="2" key="1">
    <citation type="journal article" date="2014" name="Front. Microbiol.">
        <title>High frequency of phylogenetically diverse reductive dehalogenase-homologous genes in deep subseafloor sedimentary metagenomes.</title>
        <authorList>
            <person name="Kawai M."/>
            <person name="Futagami T."/>
            <person name="Toyoda A."/>
            <person name="Takaki Y."/>
            <person name="Nishi S."/>
            <person name="Hori S."/>
            <person name="Arai W."/>
            <person name="Tsubouchi T."/>
            <person name="Morono Y."/>
            <person name="Uchiyama I."/>
            <person name="Ito T."/>
            <person name="Fujiyama A."/>
            <person name="Inagaki F."/>
            <person name="Takami H."/>
        </authorList>
    </citation>
    <scope>NUCLEOTIDE SEQUENCE</scope>
    <source>
        <strain evidence="2">Expedition CK06-06</strain>
    </source>
</reference>
<dbReference type="EMBL" id="BARS01020669">
    <property type="protein sequence ID" value="GAG10008.1"/>
    <property type="molecule type" value="Genomic_DNA"/>
</dbReference>
<organism evidence="2">
    <name type="scientific">marine sediment metagenome</name>
    <dbReference type="NCBI Taxonomy" id="412755"/>
    <lineage>
        <taxon>unclassified sequences</taxon>
        <taxon>metagenomes</taxon>
        <taxon>ecological metagenomes</taxon>
    </lineage>
</organism>
<evidence type="ECO:0000313" key="2">
    <source>
        <dbReference type="EMBL" id="GAG10008.1"/>
    </source>
</evidence>
<sequence>MITDKDIANIEVLHDRLMDIYGEKASNRWLTNARETTAKMYEIVGKPLSYLSQFEHLTNKRTVANKHLTNEPTTKEKNTKGN</sequence>